<dbReference type="InterPro" id="IPR029047">
    <property type="entry name" value="HSP70_peptide-bd_sf"/>
</dbReference>
<dbReference type="PANTHER" id="PTHR19375">
    <property type="entry name" value="HEAT SHOCK PROTEIN 70KDA"/>
    <property type="match status" value="1"/>
</dbReference>
<sequence>MPSYVAFTDDGQILVGVAAKAQADTNPQNTIYGMKHLIGRDYTDPKVQQAIKNFPFRVVEVENKPVIVVRVNGLERSYGPEEVASFLLAGLREEAEYYFGQKIDSAVSAVPVRFSDRQRQATRDAGLMAGLKVERILNEPTAVAIGYDLDKLREKDILVIDLDNTTYDVSLLTIDDGVFEVLADHTTHLQGSEPVSLKSLLLPVREILAASHFELCARDEPCTSMEVDSSTPLDRVHELIFINSSPHHPQLLENILNLFPTRPNVHTAHSDALVRGLSVHAKLIGSSINIGGEQPLLDIPWLNFGIETGTGIFKPILSSHQALPSRRSINVTTQYDAQTTMQLKLFMGLRPIAKDNQLLHTLELKDIPPAPRGVARIKVEVEIDVSGKLGITASKPDADMKETWIESWASLDGGWLLEKLMDDHDTHLDEDDVVREKMKAMEAVEGFVWSVGDGRDDGDKEQIGIDVQRVRRQSEHDEL</sequence>
<dbReference type="InterPro" id="IPR013126">
    <property type="entry name" value="Hsp_70_fam"/>
</dbReference>
<dbReference type="Pfam" id="PF00012">
    <property type="entry name" value="HSP70"/>
    <property type="match status" value="2"/>
</dbReference>
<dbReference type="Gene3D" id="3.30.420.40">
    <property type="match status" value="2"/>
</dbReference>
<dbReference type="Proteomes" id="UP001212841">
    <property type="component" value="Unassembled WGS sequence"/>
</dbReference>
<dbReference type="SUPFAM" id="SSF53067">
    <property type="entry name" value="Actin-like ATPase domain"/>
    <property type="match status" value="1"/>
</dbReference>
<protein>
    <submittedName>
        <fullName evidence="4">Endoplasmic reticulum chaperone BiP</fullName>
    </submittedName>
</protein>
<name>A0AAD5SD75_9FUNG</name>
<dbReference type="PRINTS" id="PR00301">
    <property type="entry name" value="HEATSHOCK70"/>
</dbReference>
<dbReference type="Gene3D" id="2.60.34.10">
    <property type="entry name" value="Substrate Binding Domain Of DNAk, Chain A, domain 1"/>
    <property type="match status" value="1"/>
</dbReference>
<keyword evidence="1" id="KW-0547">Nucleotide-binding</keyword>
<dbReference type="InterPro" id="IPR043129">
    <property type="entry name" value="ATPase_NBD"/>
</dbReference>
<accession>A0AAD5SD75</accession>
<reference evidence="4" key="1">
    <citation type="submission" date="2020-05" db="EMBL/GenBank/DDBJ databases">
        <title>Phylogenomic resolution of chytrid fungi.</title>
        <authorList>
            <person name="Stajich J.E."/>
            <person name="Amses K."/>
            <person name="Simmons R."/>
            <person name="Seto K."/>
            <person name="Myers J."/>
            <person name="Bonds A."/>
            <person name="Quandt C.A."/>
            <person name="Barry K."/>
            <person name="Liu P."/>
            <person name="Grigoriev I."/>
            <person name="Longcore J.E."/>
            <person name="James T.Y."/>
        </authorList>
    </citation>
    <scope>NUCLEOTIDE SEQUENCE</scope>
    <source>
        <strain evidence="4">JEL0318</strain>
    </source>
</reference>
<evidence type="ECO:0000313" key="5">
    <source>
        <dbReference type="Proteomes" id="UP001212841"/>
    </source>
</evidence>
<evidence type="ECO:0000256" key="3">
    <source>
        <dbReference type="SAM" id="MobiDB-lite"/>
    </source>
</evidence>
<evidence type="ECO:0000256" key="2">
    <source>
        <dbReference type="ARBA" id="ARBA00022840"/>
    </source>
</evidence>
<evidence type="ECO:0000313" key="4">
    <source>
        <dbReference type="EMBL" id="KAJ3052319.1"/>
    </source>
</evidence>
<dbReference type="SUPFAM" id="SSF100920">
    <property type="entry name" value="Heat shock protein 70kD (HSP70), peptide-binding domain"/>
    <property type="match status" value="1"/>
</dbReference>
<evidence type="ECO:0000256" key="1">
    <source>
        <dbReference type="ARBA" id="ARBA00022741"/>
    </source>
</evidence>
<gene>
    <name evidence="4" type="primary">HSPA5</name>
    <name evidence="4" type="ORF">HK097_006518</name>
</gene>
<comment type="caution">
    <text evidence="4">The sequence shown here is derived from an EMBL/GenBank/DDBJ whole genome shotgun (WGS) entry which is preliminary data.</text>
</comment>
<dbReference type="GO" id="GO:0140662">
    <property type="term" value="F:ATP-dependent protein folding chaperone"/>
    <property type="evidence" value="ECO:0007669"/>
    <property type="project" value="InterPro"/>
</dbReference>
<feature type="region of interest" description="Disordered" evidence="3">
    <location>
        <begin position="452"/>
        <end position="479"/>
    </location>
</feature>
<dbReference type="EMBL" id="JADGJD010000305">
    <property type="protein sequence ID" value="KAJ3052319.1"/>
    <property type="molecule type" value="Genomic_DNA"/>
</dbReference>
<dbReference type="GO" id="GO:0005524">
    <property type="term" value="F:ATP binding"/>
    <property type="evidence" value="ECO:0007669"/>
    <property type="project" value="UniProtKB-KW"/>
</dbReference>
<keyword evidence="5" id="KW-1185">Reference proteome</keyword>
<proteinExistence type="predicted"/>
<dbReference type="AlphaFoldDB" id="A0AAD5SD75"/>
<keyword evidence="2" id="KW-0067">ATP-binding</keyword>
<feature type="compositionally biased region" description="Basic and acidic residues" evidence="3">
    <location>
        <begin position="453"/>
        <end position="479"/>
    </location>
</feature>
<organism evidence="4 5">
    <name type="scientific">Rhizophlyctis rosea</name>
    <dbReference type="NCBI Taxonomy" id="64517"/>
    <lineage>
        <taxon>Eukaryota</taxon>
        <taxon>Fungi</taxon>
        <taxon>Fungi incertae sedis</taxon>
        <taxon>Chytridiomycota</taxon>
        <taxon>Chytridiomycota incertae sedis</taxon>
        <taxon>Chytridiomycetes</taxon>
        <taxon>Rhizophlyctidales</taxon>
        <taxon>Rhizophlyctidaceae</taxon>
        <taxon>Rhizophlyctis</taxon>
    </lineage>
</organism>